<gene>
    <name evidence="4" type="ORF">SAMN02745910_02150</name>
</gene>
<keyword evidence="2" id="KW-0560">Oxidoreductase</keyword>
<dbReference type="GeneID" id="93710812"/>
<dbReference type="PANTHER" id="PTHR43656:SF2">
    <property type="entry name" value="BINDING OXIDOREDUCTASE, PUTATIVE (AFU_ORTHOLOGUE AFUA_2G08260)-RELATED"/>
    <property type="match status" value="1"/>
</dbReference>
<evidence type="ECO:0000256" key="1">
    <source>
        <dbReference type="ARBA" id="ARBA00022630"/>
    </source>
</evidence>
<evidence type="ECO:0000313" key="4">
    <source>
        <dbReference type="EMBL" id="SFQ56898.1"/>
    </source>
</evidence>
<dbReference type="Proteomes" id="UP000182762">
    <property type="component" value="Unassembled WGS sequence"/>
</dbReference>
<keyword evidence="5" id="KW-1185">Reference proteome</keyword>
<organism evidence="4 5">
    <name type="scientific">Priestia endophytica DSM 13796</name>
    <dbReference type="NCBI Taxonomy" id="1121089"/>
    <lineage>
        <taxon>Bacteria</taxon>
        <taxon>Bacillati</taxon>
        <taxon>Bacillota</taxon>
        <taxon>Bacilli</taxon>
        <taxon>Bacillales</taxon>
        <taxon>Bacillaceae</taxon>
        <taxon>Priestia</taxon>
    </lineage>
</organism>
<feature type="domain" description="NADH:flavin oxidoreductase/NADH oxidase N-terminal" evidence="3">
    <location>
        <begin position="8"/>
        <end position="111"/>
    </location>
</feature>
<dbReference type="PANTHER" id="PTHR43656">
    <property type="entry name" value="BINDING OXIDOREDUCTASE, PUTATIVE (AFU_ORTHOLOGUE AFUA_2G08260)-RELATED"/>
    <property type="match status" value="1"/>
</dbReference>
<dbReference type="Pfam" id="PF00724">
    <property type="entry name" value="Oxidored_FMN"/>
    <property type="match status" value="1"/>
</dbReference>
<dbReference type="Gene3D" id="3.20.20.70">
    <property type="entry name" value="Aldolase class I"/>
    <property type="match status" value="1"/>
</dbReference>
<evidence type="ECO:0000313" key="5">
    <source>
        <dbReference type="Proteomes" id="UP000182762"/>
    </source>
</evidence>
<name>A0A1I5ZKB7_9BACI</name>
<dbReference type="EMBL" id="FOXX01000004">
    <property type="protein sequence ID" value="SFQ56898.1"/>
    <property type="molecule type" value="Genomic_DNA"/>
</dbReference>
<dbReference type="InterPro" id="IPR013785">
    <property type="entry name" value="Aldolase_TIM"/>
</dbReference>
<sequence length="121" mass="13612">MKELYKPLFEPCTFPCGIEIDNRIIMVPMATKSSFENGMVTLDELAYYKRRTKGLGMVITSATRIEKYGSQPGSISIATDKHIQSLSKLANTIKSNGTKAILQIFHVGRMQTSIVEKRYFS</sequence>
<proteinExistence type="predicted"/>
<dbReference type="SUPFAM" id="SSF51395">
    <property type="entry name" value="FMN-linked oxidoreductases"/>
    <property type="match status" value="1"/>
</dbReference>
<evidence type="ECO:0000256" key="2">
    <source>
        <dbReference type="ARBA" id="ARBA00023002"/>
    </source>
</evidence>
<dbReference type="RefSeq" id="WP_061804174.1">
    <property type="nucleotide sequence ID" value="NZ_FOXX01000004.1"/>
</dbReference>
<dbReference type="InterPro" id="IPR051799">
    <property type="entry name" value="NADH_flavin_oxidoreductase"/>
</dbReference>
<evidence type="ECO:0000259" key="3">
    <source>
        <dbReference type="Pfam" id="PF00724"/>
    </source>
</evidence>
<protein>
    <submittedName>
        <fullName evidence="4">NADH:flavin oxidoreductase / NADH oxidase family protein</fullName>
    </submittedName>
</protein>
<comment type="caution">
    <text evidence="4">The sequence shown here is derived from an EMBL/GenBank/DDBJ whole genome shotgun (WGS) entry which is preliminary data.</text>
</comment>
<dbReference type="InterPro" id="IPR001155">
    <property type="entry name" value="OxRdtase_FMN_N"/>
</dbReference>
<accession>A0A1I5ZKB7</accession>
<reference evidence="4 5" key="1">
    <citation type="submission" date="2016-10" db="EMBL/GenBank/DDBJ databases">
        <authorList>
            <person name="Varghese N."/>
            <person name="Submissions S."/>
        </authorList>
    </citation>
    <scope>NUCLEOTIDE SEQUENCE [LARGE SCALE GENOMIC DNA]</scope>
    <source>
        <strain evidence="4 5">DSM 13796</strain>
    </source>
</reference>
<keyword evidence="1" id="KW-0285">Flavoprotein</keyword>